<evidence type="ECO:0000256" key="1">
    <source>
        <dbReference type="SAM" id="MobiDB-lite"/>
    </source>
</evidence>
<dbReference type="InterPro" id="IPR037477">
    <property type="entry name" value="SCO2"/>
</dbReference>
<dbReference type="EMBL" id="OIVN01004146">
    <property type="protein sequence ID" value="SPD15726.1"/>
    <property type="molecule type" value="Genomic_DNA"/>
</dbReference>
<sequence>MFAVNPSSLFFPAKPSTLRCRAAVDIIPSSGPTFPRQWSQFPSTSATSAEISIGVRIGHDSDTATNDGSTRRGAGGASNNGVKVNAREKKWSRHRESYLADDSEPLPLPMTHPDSSPVSPEVIDQRLQCNPQFQELVVDRISKI</sequence>
<accession>A0A2N9HNH8</accession>
<dbReference type="PANTHER" id="PTHR36035">
    <property type="entry name" value="PROTEIN DISULFIDE-ISOMERASE SCO2"/>
    <property type="match status" value="1"/>
</dbReference>
<name>A0A2N9HNH8_FAGSY</name>
<feature type="compositionally biased region" description="Basic and acidic residues" evidence="1">
    <location>
        <begin position="85"/>
        <end position="98"/>
    </location>
</feature>
<gene>
    <name evidence="2" type="ORF">FSB_LOCUS43608</name>
</gene>
<dbReference type="AlphaFoldDB" id="A0A2N9HNH8"/>
<dbReference type="PANTHER" id="PTHR36035:SF1">
    <property type="entry name" value="PROTEIN DISULFIDE-ISOMERASE SCO2"/>
    <property type="match status" value="1"/>
</dbReference>
<reference evidence="2" key="1">
    <citation type="submission" date="2018-02" db="EMBL/GenBank/DDBJ databases">
        <authorList>
            <person name="Cohen D.B."/>
            <person name="Kent A.D."/>
        </authorList>
    </citation>
    <scope>NUCLEOTIDE SEQUENCE</scope>
</reference>
<proteinExistence type="predicted"/>
<evidence type="ECO:0000313" key="2">
    <source>
        <dbReference type="EMBL" id="SPD15726.1"/>
    </source>
</evidence>
<feature type="region of interest" description="Disordered" evidence="1">
    <location>
        <begin position="52"/>
        <end position="122"/>
    </location>
</feature>
<organism evidence="2">
    <name type="scientific">Fagus sylvatica</name>
    <name type="common">Beechnut</name>
    <dbReference type="NCBI Taxonomy" id="28930"/>
    <lineage>
        <taxon>Eukaryota</taxon>
        <taxon>Viridiplantae</taxon>
        <taxon>Streptophyta</taxon>
        <taxon>Embryophyta</taxon>
        <taxon>Tracheophyta</taxon>
        <taxon>Spermatophyta</taxon>
        <taxon>Magnoliopsida</taxon>
        <taxon>eudicotyledons</taxon>
        <taxon>Gunneridae</taxon>
        <taxon>Pentapetalae</taxon>
        <taxon>rosids</taxon>
        <taxon>fabids</taxon>
        <taxon>Fagales</taxon>
        <taxon>Fagaceae</taxon>
        <taxon>Fagus</taxon>
    </lineage>
</organism>
<protein>
    <submittedName>
        <fullName evidence="2">Uncharacterized protein</fullName>
    </submittedName>
</protein>